<protein>
    <recommendedName>
        <fullName evidence="1">Imm33-like domain-containing protein</fullName>
    </recommendedName>
</protein>
<proteinExistence type="predicted"/>
<sequence length="77" mass="8772">MLGSNNWDGFIFAMSYECKLVSDDTTVSGFYQALHSGHLMEEFPEVVKCLFLPEGAKFIIDREGYEDVWMAELDPAE</sequence>
<evidence type="ECO:0000313" key="2">
    <source>
        <dbReference type="EMBL" id="QNH77136.1"/>
    </source>
</evidence>
<dbReference type="InterPro" id="IPR056509">
    <property type="entry name" value="Imm33-like"/>
</dbReference>
<evidence type="ECO:0000259" key="1">
    <source>
        <dbReference type="Pfam" id="PF24719"/>
    </source>
</evidence>
<dbReference type="Proteomes" id="UP000515277">
    <property type="component" value="Chromosome"/>
</dbReference>
<name>A0A7G7XAZ1_9PSED</name>
<evidence type="ECO:0000313" key="3">
    <source>
        <dbReference type="Proteomes" id="UP000515277"/>
    </source>
</evidence>
<feature type="domain" description="Imm33-like" evidence="1">
    <location>
        <begin position="28"/>
        <end position="70"/>
    </location>
</feature>
<organism evidence="2 3">
    <name type="scientific">Pseudomonas protegens</name>
    <dbReference type="NCBI Taxonomy" id="380021"/>
    <lineage>
        <taxon>Bacteria</taxon>
        <taxon>Pseudomonadati</taxon>
        <taxon>Pseudomonadota</taxon>
        <taxon>Gammaproteobacteria</taxon>
        <taxon>Pseudomonadales</taxon>
        <taxon>Pseudomonadaceae</taxon>
        <taxon>Pseudomonas</taxon>
    </lineage>
</organism>
<reference evidence="3" key="1">
    <citation type="journal article" date="2020" name="Microbiol. Resour. Announc.">
        <title>Complete genome sequences of four natural Pseudomonas isolates that catabolize a wide range of aromatic compounds relevant to lignin valorization.</title>
        <authorList>
            <person name="Hatmaker E.A."/>
            <person name="Presley G."/>
            <person name="Cannon O."/>
            <person name="Guss A.M."/>
            <person name="Elkins J.G."/>
        </authorList>
    </citation>
    <scope>NUCLEOTIDE SEQUENCE [LARGE SCALE GENOMIC DNA]</scope>
    <source>
        <strain evidence="3">H1F5C</strain>
    </source>
</reference>
<gene>
    <name evidence="2" type="ORF">GGI48_28455</name>
</gene>
<dbReference type="Pfam" id="PF24719">
    <property type="entry name" value="Imm33-like"/>
    <property type="match status" value="1"/>
</dbReference>
<dbReference type="EMBL" id="CP060201">
    <property type="protein sequence ID" value="QNH77136.1"/>
    <property type="molecule type" value="Genomic_DNA"/>
</dbReference>
<dbReference type="RefSeq" id="WP_047304847.1">
    <property type="nucleotide sequence ID" value="NZ_CP060201.1"/>
</dbReference>
<dbReference type="AlphaFoldDB" id="A0A7G7XAZ1"/>
<accession>A0A7G7XAZ1</accession>